<dbReference type="GO" id="GO:0005506">
    <property type="term" value="F:iron ion binding"/>
    <property type="evidence" value="ECO:0007669"/>
    <property type="project" value="InterPro"/>
</dbReference>
<keyword evidence="4" id="KW-1185">Reference proteome</keyword>
<reference evidence="3 4" key="1">
    <citation type="submission" date="2020-02" db="EMBL/GenBank/DDBJ databases">
        <title>Whole-genome analyses of novel actinobacteria.</title>
        <authorList>
            <person name="Sahin N."/>
            <person name="Tatar D."/>
        </authorList>
    </citation>
    <scope>NUCLEOTIDE SEQUENCE [LARGE SCALE GENOMIC DNA]</scope>
    <source>
        <strain evidence="3 4">SB3404</strain>
    </source>
</reference>
<gene>
    <name evidence="3" type="ORF">G5C65_18515</name>
</gene>
<dbReference type="PANTHER" id="PTHR24305">
    <property type="entry name" value="CYTOCHROME P450"/>
    <property type="match status" value="1"/>
</dbReference>
<comment type="caution">
    <text evidence="3">The sequence shown here is derived from an EMBL/GenBank/DDBJ whole genome shotgun (WGS) entry which is preliminary data.</text>
</comment>
<dbReference type="Gene3D" id="1.10.630.10">
    <property type="entry name" value="Cytochrome P450"/>
    <property type="match status" value="1"/>
</dbReference>
<proteinExistence type="inferred from homology"/>
<dbReference type="AlphaFoldDB" id="A0A6G4WYJ1"/>
<accession>A0A6G4WYJ1</accession>
<keyword evidence="2" id="KW-0408">Iron</keyword>
<organism evidence="3 4">
    <name type="scientific">Streptomyces boncukensis</name>
    <dbReference type="NCBI Taxonomy" id="2711219"/>
    <lineage>
        <taxon>Bacteria</taxon>
        <taxon>Bacillati</taxon>
        <taxon>Actinomycetota</taxon>
        <taxon>Actinomycetes</taxon>
        <taxon>Kitasatosporales</taxon>
        <taxon>Streptomycetaceae</taxon>
        <taxon>Streptomyces</taxon>
    </lineage>
</organism>
<comment type="cofactor">
    <cofactor evidence="2">
        <name>heme</name>
        <dbReference type="ChEBI" id="CHEBI:30413"/>
    </cofactor>
</comment>
<feature type="binding site" description="axial binding residue" evidence="2">
    <location>
        <position position="375"/>
    </location>
    <ligand>
        <name>heme</name>
        <dbReference type="ChEBI" id="CHEBI:30413"/>
    </ligand>
    <ligandPart>
        <name>Fe</name>
        <dbReference type="ChEBI" id="CHEBI:18248"/>
    </ligandPart>
</feature>
<dbReference type="PANTHER" id="PTHR24305:SF166">
    <property type="entry name" value="CYTOCHROME P450 12A4, MITOCHONDRIAL-RELATED"/>
    <property type="match status" value="1"/>
</dbReference>
<dbReference type="InterPro" id="IPR001128">
    <property type="entry name" value="Cyt_P450"/>
</dbReference>
<dbReference type="Pfam" id="PF00067">
    <property type="entry name" value="p450"/>
    <property type="match status" value="1"/>
</dbReference>
<keyword evidence="2" id="KW-0349">Heme</keyword>
<evidence type="ECO:0000256" key="2">
    <source>
        <dbReference type="PIRSR" id="PIRSR602401-1"/>
    </source>
</evidence>
<dbReference type="GO" id="GO:0004497">
    <property type="term" value="F:monooxygenase activity"/>
    <property type="evidence" value="ECO:0007669"/>
    <property type="project" value="InterPro"/>
</dbReference>
<evidence type="ECO:0000313" key="4">
    <source>
        <dbReference type="Proteomes" id="UP000477722"/>
    </source>
</evidence>
<dbReference type="RefSeq" id="WP_165299972.1">
    <property type="nucleotide sequence ID" value="NZ_JAAKZZ010000183.1"/>
</dbReference>
<keyword evidence="2" id="KW-0479">Metal-binding</keyword>
<dbReference type="Proteomes" id="UP000477722">
    <property type="component" value="Unassembled WGS sequence"/>
</dbReference>
<dbReference type="InterPro" id="IPR002401">
    <property type="entry name" value="Cyt_P450_E_grp-I"/>
</dbReference>
<dbReference type="EMBL" id="JAAKZZ010000183">
    <property type="protein sequence ID" value="NGO70305.1"/>
    <property type="molecule type" value="Genomic_DNA"/>
</dbReference>
<name>A0A6G4WYJ1_9ACTN</name>
<dbReference type="PRINTS" id="PR00463">
    <property type="entry name" value="EP450I"/>
</dbReference>
<sequence length="425" mass="45887">MTARDGGADTGPARPLVRAGLTQAGLLEHYERDRLGFLLSAAATHGPAVELTPGTVLLSDPAAVHEVLRRTNTDFLVAADLRRDELSGHRDDPGTDAWMQGRRAVRKGMAPPALRAHRDWLTARAERLAARWRERGTVPEAVRELEDFSARSFARFCFGTREASAAPERTGALLDALVPVMASPFQLPRALRRFLPRYRRSVSAQRALESELRRLLAAPGEGGLVDALAEAGLDTDTTVRVLVAMGLASYRVPAAAAAWSLVALARHPGTADACAAAAGAEAGPAGEPPDIVAWTRAETLRLWPPTWLLQRAAHGPQTCGGWRIPPDATVLISPYVLHRTAPVFADPLEFRPERWADLRPGAGEYLPYGIGSRWCVGKPLADLGLAVLLSVLGRELRFTVERIGELPDVRTTMLPSRLVLGAGAR</sequence>
<protein>
    <submittedName>
        <fullName evidence="3">Cytochrome P450</fullName>
    </submittedName>
</protein>
<dbReference type="GO" id="GO:0020037">
    <property type="term" value="F:heme binding"/>
    <property type="evidence" value="ECO:0007669"/>
    <property type="project" value="InterPro"/>
</dbReference>
<dbReference type="InterPro" id="IPR036396">
    <property type="entry name" value="Cyt_P450_sf"/>
</dbReference>
<evidence type="ECO:0000256" key="1">
    <source>
        <dbReference type="ARBA" id="ARBA00010617"/>
    </source>
</evidence>
<dbReference type="InterPro" id="IPR050121">
    <property type="entry name" value="Cytochrome_P450_monoxygenase"/>
</dbReference>
<dbReference type="CDD" id="cd00302">
    <property type="entry name" value="cytochrome_P450"/>
    <property type="match status" value="1"/>
</dbReference>
<dbReference type="SUPFAM" id="SSF48264">
    <property type="entry name" value="Cytochrome P450"/>
    <property type="match status" value="1"/>
</dbReference>
<comment type="similarity">
    <text evidence="1">Belongs to the cytochrome P450 family.</text>
</comment>
<evidence type="ECO:0000313" key="3">
    <source>
        <dbReference type="EMBL" id="NGO70305.1"/>
    </source>
</evidence>
<dbReference type="GO" id="GO:0016705">
    <property type="term" value="F:oxidoreductase activity, acting on paired donors, with incorporation or reduction of molecular oxygen"/>
    <property type="evidence" value="ECO:0007669"/>
    <property type="project" value="InterPro"/>
</dbReference>